<dbReference type="Proteomes" id="UP000239290">
    <property type="component" value="Unassembled WGS sequence"/>
</dbReference>
<evidence type="ECO:0000256" key="11">
    <source>
        <dbReference type="SAM" id="MobiDB-lite"/>
    </source>
</evidence>
<keyword evidence="10" id="KW-0963">Cytoplasm</keyword>
<evidence type="ECO:0000256" key="10">
    <source>
        <dbReference type="ARBA" id="ARBA00023212"/>
    </source>
</evidence>
<gene>
    <name evidence="14" type="ORF">C5613_08140</name>
</gene>
<feature type="region of interest" description="Disordered" evidence="11">
    <location>
        <begin position="275"/>
        <end position="422"/>
    </location>
</feature>
<dbReference type="SMART" id="SM00220">
    <property type="entry name" value="S_TKc"/>
    <property type="match status" value="1"/>
</dbReference>
<dbReference type="Gene3D" id="3.30.200.20">
    <property type="entry name" value="Phosphorylase Kinase, domain 1"/>
    <property type="match status" value="1"/>
</dbReference>
<keyword evidence="12" id="KW-1133">Transmembrane helix</keyword>
<keyword evidence="12" id="KW-0472">Membrane</keyword>
<keyword evidence="5" id="KW-0723">Serine/threonine-protein kinase</keyword>
<dbReference type="SUPFAM" id="SSF56112">
    <property type="entry name" value="Protein kinase-like (PK-like)"/>
    <property type="match status" value="1"/>
</dbReference>
<sequence>MQVGALFGRYRLDRSLTVDVSGEVWAAFDTVTSRQVVVRVLPPDATEDDEFCERFERDVGIAAQIRNPHVVPIHDFGQIGNRLFLATPTTQGTNLRTILQTTGPMEVSRAVGVVEQVASALGAVGAAGLVEQEVSSANVIVQDGGLIRLTDVGLPTILGAASGVYGLTCVLYECLTGEAFPTSAIPTPPVGMAAVIARGTAADPARRYRSVGELAAAARVAAPPQQPAVEPSSATPPVDRNRRLIVAGLALAAIIVVAIVGGVIIGSGTSSPHVAVPTPSSSVGGPASPSSSLTAMANPTAAEREPPVQAPPPTETPVAEAPIQEEVIPTPTPVPQSPPVVPAPAPPPGASASQVLPCYPGYEHTPPPDGPCLPPGSPPANAPAPVPAPAPAPAPAPQVLPCYPGYEHTPPPDGPCWAPAGP</sequence>
<dbReference type="CDD" id="cd14014">
    <property type="entry name" value="STKc_PknB_like"/>
    <property type="match status" value="1"/>
</dbReference>
<dbReference type="PANTHER" id="PTHR43289:SF6">
    <property type="entry name" value="SERINE_THREONINE-PROTEIN KINASE NEKL-3"/>
    <property type="match status" value="1"/>
</dbReference>
<organism evidence="14 15">
    <name type="scientific">Rhodococcus opacus</name>
    <name type="common">Nocardia opaca</name>
    <dbReference type="NCBI Taxonomy" id="37919"/>
    <lineage>
        <taxon>Bacteria</taxon>
        <taxon>Bacillati</taxon>
        <taxon>Actinomycetota</taxon>
        <taxon>Actinomycetes</taxon>
        <taxon>Mycobacteriales</taxon>
        <taxon>Nocardiaceae</taxon>
        <taxon>Rhodococcus</taxon>
    </lineage>
</organism>
<dbReference type="InterPro" id="IPR000719">
    <property type="entry name" value="Prot_kinase_dom"/>
</dbReference>
<proteinExistence type="inferred from homology"/>
<keyword evidence="12" id="KW-0812">Transmembrane</keyword>
<dbReference type="GO" id="GO:0004674">
    <property type="term" value="F:protein serine/threonine kinase activity"/>
    <property type="evidence" value="ECO:0007669"/>
    <property type="project" value="UniProtKB-KW"/>
</dbReference>
<evidence type="ECO:0000256" key="2">
    <source>
        <dbReference type="ARBA" id="ARBA00004647"/>
    </source>
</evidence>
<evidence type="ECO:0000256" key="3">
    <source>
        <dbReference type="ARBA" id="ARBA00010886"/>
    </source>
</evidence>
<keyword evidence="8 14" id="KW-0418">Kinase</keyword>
<keyword evidence="6" id="KW-0808">Transferase</keyword>
<evidence type="ECO:0000313" key="15">
    <source>
        <dbReference type="Proteomes" id="UP000239290"/>
    </source>
</evidence>
<dbReference type="EMBL" id="PUIO01000007">
    <property type="protein sequence ID" value="PQP25514.1"/>
    <property type="molecule type" value="Genomic_DNA"/>
</dbReference>
<feature type="compositionally biased region" description="Pro residues" evidence="11">
    <location>
        <begin position="330"/>
        <end position="349"/>
    </location>
</feature>
<dbReference type="AlphaFoldDB" id="A0A2S8JEP9"/>
<evidence type="ECO:0000256" key="1">
    <source>
        <dbReference type="ARBA" id="ARBA00004300"/>
    </source>
</evidence>
<evidence type="ECO:0000256" key="8">
    <source>
        <dbReference type="ARBA" id="ARBA00022777"/>
    </source>
</evidence>
<evidence type="ECO:0000259" key="13">
    <source>
        <dbReference type="PROSITE" id="PS50011"/>
    </source>
</evidence>
<comment type="caution">
    <text evidence="14">The sequence shown here is derived from an EMBL/GenBank/DDBJ whole genome shotgun (WGS) entry which is preliminary data.</text>
</comment>
<evidence type="ECO:0000256" key="12">
    <source>
        <dbReference type="SAM" id="Phobius"/>
    </source>
</evidence>
<dbReference type="GO" id="GO:0005524">
    <property type="term" value="F:ATP binding"/>
    <property type="evidence" value="ECO:0007669"/>
    <property type="project" value="UniProtKB-KW"/>
</dbReference>
<dbReference type="InterPro" id="IPR001245">
    <property type="entry name" value="Ser-Thr/Tyr_kinase_cat_dom"/>
</dbReference>
<evidence type="ECO:0000256" key="9">
    <source>
        <dbReference type="ARBA" id="ARBA00022840"/>
    </source>
</evidence>
<reference evidence="15" key="1">
    <citation type="submission" date="2018-02" db="EMBL/GenBank/DDBJ databases">
        <title>Draft genome sequencing of Rhodococcus opacus KU647198.</title>
        <authorList>
            <person name="Zheng B.-X."/>
        </authorList>
    </citation>
    <scope>NUCLEOTIDE SEQUENCE [LARGE SCALE GENOMIC DNA]</scope>
    <source>
        <strain evidence="15">04-OD7</strain>
    </source>
</reference>
<dbReference type="Pfam" id="PF07714">
    <property type="entry name" value="PK_Tyr_Ser-Thr"/>
    <property type="match status" value="1"/>
</dbReference>
<dbReference type="GO" id="GO:0000922">
    <property type="term" value="C:spindle pole"/>
    <property type="evidence" value="ECO:0007669"/>
    <property type="project" value="UniProtKB-SubCell"/>
</dbReference>
<dbReference type="PROSITE" id="PS50011">
    <property type="entry name" value="PROTEIN_KINASE_DOM"/>
    <property type="match status" value="1"/>
</dbReference>
<keyword evidence="7" id="KW-0547">Nucleotide-binding</keyword>
<evidence type="ECO:0000256" key="4">
    <source>
        <dbReference type="ARBA" id="ARBA00012513"/>
    </source>
</evidence>
<evidence type="ECO:0000256" key="7">
    <source>
        <dbReference type="ARBA" id="ARBA00022741"/>
    </source>
</evidence>
<comment type="subcellular location">
    <subcellularLocation>
        <location evidence="1">Cytoplasm</location>
        <location evidence="1">Cytoskeleton</location>
        <location evidence="1">Microtubule organizing center</location>
        <location evidence="1">Centrosome</location>
    </subcellularLocation>
    <subcellularLocation>
        <location evidence="2">Cytoplasm</location>
        <location evidence="2">Cytoskeleton</location>
        <location evidence="2">Spindle pole</location>
    </subcellularLocation>
</comment>
<dbReference type="PANTHER" id="PTHR43289">
    <property type="entry name" value="MITOGEN-ACTIVATED PROTEIN KINASE KINASE KINASE 20-RELATED"/>
    <property type="match status" value="1"/>
</dbReference>
<dbReference type="EC" id="2.7.11.1" evidence="4"/>
<dbReference type="PRINTS" id="PR01217">
    <property type="entry name" value="PRICHEXTENSN"/>
</dbReference>
<dbReference type="RefSeq" id="WP_105413884.1">
    <property type="nucleotide sequence ID" value="NZ_PUIO01000007.1"/>
</dbReference>
<keyword evidence="9" id="KW-0067">ATP-binding</keyword>
<evidence type="ECO:0000256" key="5">
    <source>
        <dbReference type="ARBA" id="ARBA00022527"/>
    </source>
</evidence>
<dbReference type="Gene3D" id="1.10.510.10">
    <property type="entry name" value="Transferase(Phosphotransferase) domain 1"/>
    <property type="match status" value="1"/>
</dbReference>
<comment type="similarity">
    <text evidence="3">Belongs to the protein kinase superfamily. NEK Ser/Thr protein kinase family. NIMA subfamily.</text>
</comment>
<feature type="domain" description="Protein kinase" evidence="13">
    <location>
        <begin position="10"/>
        <end position="328"/>
    </location>
</feature>
<feature type="transmembrane region" description="Helical" evidence="12">
    <location>
        <begin position="244"/>
        <end position="265"/>
    </location>
</feature>
<evidence type="ECO:0000256" key="6">
    <source>
        <dbReference type="ARBA" id="ARBA00022679"/>
    </source>
</evidence>
<feature type="compositionally biased region" description="Pro residues" evidence="11">
    <location>
        <begin position="365"/>
        <end position="398"/>
    </location>
</feature>
<dbReference type="InterPro" id="IPR011009">
    <property type="entry name" value="Kinase-like_dom_sf"/>
</dbReference>
<accession>A0A2S8JEP9</accession>
<keyword evidence="10" id="KW-0206">Cytoskeleton</keyword>
<protein>
    <recommendedName>
        <fullName evidence="4">non-specific serine/threonine protein kinase</fullName>
        <ecNumber evidence="4">2.7.11.1</ecNumber>
    </recommendedName>
</protein>
<feature type="compositionally biased region" description="Low complexity" evidence="11">
    <location>
        <begin position="275"/>
        <end position="292"/>
    </location>
</feature>
<evidence type="ECO:0000313" key="14">
    <source>
        <dbReference type="EMBL" id="PQP25514.1"/>
    </source>
</evidence>
<name>A0A2S8JEP9_RHOOP</name>
<dbReference type="GO" id="GO:0005813">
    <property type="term" value="C:centrosome"/>
    <property type="evidence" value="ECO:0007669"/>
    <property type="project" value="UniProtKB-SubCell"/>
</dbReference>